<dbReference type="GO" id="GO:0005886">
    <property type="term" value="C:plasma membrane"/>
    <property type="evidence" value="ECO:0007669"/>
    <property type="project" value="TreeGrafter"/>
</dbReference>
<name>A0A4Z2D0J6_SCHJA</name>
<comment type="subcellular location">
    <subcellularLocation>
        <location evidence="1">Cytoplasm</location>
    </subcellularLocation>
</comment>
<dbReference type="STRING" id="6182.A0A4Z2D0J6"/>
<evidence type="ECO:0000313" key="8">
    <source>
        <dbReference type="EMBL" id="TNN09984.1"/>
    </source>
</evidence>
<dbReference type="Proteomes" id="UP000311919">
    <property type="component" value="Unassembled WGS sequence"/>
</dbReference>
<dbReference type="PANTHER" id="PTHR23065">
    <property type="entry name" value="PROLINE-SERINE-THREONINE PHOSPHATASE INTERACTING PROTEIN 1"/>
    <property type="match status" value="1"/>
</dbReference>
<dbReference type="SUPFAM" id="SSF50044">
    <property type="entry name" value="SH3-domain"/>
    <property type="match status" value="1"/>
</dbReference>
<dbReference type="PANTHER" id="PTHR23065:SF7">
    <property type="entry name" value="NOSTRIN, ISOFORM H"/>
    <property type="match status" value="1"/>
</dbReference>
<evidence type="ECO:0000256" key="2">
    <source>
        <dbReference type="ARBA" id="ARBA00022443"/>
    </source>
</evidence>
<dbReference type="PROSITE" id="PS50002">
    <property type="entry name" value="SH3"/>
    <property type="match status" value="1"/>
</dbReference>
<dbReference type="GO" id="GO:0005737">
    <property type="term" value="C:cytoplasm"/>
    <property type="evidence" value="ECO:0007669"/>
    <property type="project" value="TreeGrafter"/>
</dbReference>
<keyword evidence="2 5" id="KW-0728">SH3 domain</keyword>
<comment type="caution">
    <text evidence="8">The sequence shown here is derived from an EMBL/GenBank/DDBJ whole genome shotgun (WGS) entry which is preliminary data.</text>
</comment>
<feature type="compositionally biased region" description="Low complexity" evidence="6">
    <location>
        <begin position="704"/>
        <end position="716"/>
    </location>
</feature>
<dbReference type="Gene3D" id="2.30.30.40">
    <property type="entry name" value="SH3 Domains"/>
    <property type="match status" value="1"/>
</dbReference>
<dbReference type="Pfam" id="PF07653">
    <property type="entry name" value="SH3_2"/>
    <property type="match status" value="1"/>
</dbReference>
<keyword evidence="4" id="KW-0597">Phosphoprotein</keyword>
<evidence type="ECO:0000256" key="1">
    <source>
        <dbReference type="ARBA" id="ARBA00004496"/>
    </source>
</evidence>
<dbReference type="EMBL" id="SKCS01000382">
    <property type="protein sequence ID" value="TNN09984.1"/>
    <property type="molecule type" value="Genomic_DNA"/>
</dbReference>
<dbReference type="OrthoDB" id="28357at2759"/>
<evidence type="ECO:0000313" key="9">
    <source>
        <dbReference type="Proteomes" id="UP000311919"/>
    </source>
</evidence>
<sequence>MLLNTNKPFEILNRSGFDKQYEEYKQGMYLTLCVMNILQEKCKFQSEYSRALSGLSGRLREALEKTTGGTVHTAWLRVATAVEMESQLHEKIAENLLDNLIQPLNDLLETFRKDKMPMKTSYYTTLTDYYQACMSAEEARIDWHTRILKCLSDQQTLESQRLNGLANGLTVYRKTLDDVLPTWKAAINEVANAISLADPLSDLQNFRHRSHQQEDLPQFSSYQSMDSKNQPNECHIKKSKNVAHVGCSLQRLIDVPYENALFEQQRQQNVSSLSSKSRTLNVIVRRRSKTAADKSKLDSSSTIPTSSVPSRLITQHYITQWSILTLLDMLAKDVAKERRTKRGLSNLVQVYANQPVYANMDTLMEARRRLYFSRVRLTYLLLCRQKLAHSLKQVHSLKTDSTESSNSLLLSSNVELPSDLIQAGFSKLILSSRSCSELTNRNIHSNDDKKYYLVTSRWIHLPDLDRLTNYGVNLMEWPPFPVQDIVHENVNDDIIQWNIEKIREHLKSQSFYMLDYINDINNTSISNDSHSNFISNNTGIHKYKQYVSSINRDLSCLDKSITSTLTNNNALNDNMMNMSCSEMKNISRRQHHNGIIIENNIINQPSNEIVIAKKQSPKMNRNLNTIEYCSDTIPSKNFDKTVPLAVDEIDVEDFTVKNDSSKSLIPCSTLCLSSENTENSKENIPINSFWSRLSHGLRGLPNKQQSTRNQSNSSNSIESTRNNNDNSCRKLIIKSEISEPSNLRIVNIPNSSYSVDSGNHDISIDSGLNPSRKSVHFHTDVQITNYDCNVMSGNNSSDLNSDDWSTNLRCLGWAKVERNYLPQNSTEIHLQEGDIVSIYRKDNHDWWFGEVNGMKGRFPVSHVEEF</sequence>
<accession>A0A4Z2D0J6</accession>
<feature type="region of interest" description="Disordered" evidence="6">
    <location>
        <begin position="697"/>
        <end position="723"/>
    </location>
</feature>
<keyword evidence="3" id="KW-0963">Cytoplasm</keyword>
<evidence type="ECO:0000259" key="7">
    <source>
        <dbReference type="PROSITE" id="PS50002"/>
    </source>
</evidence>
<protein>
    <submittedName>
        <fullName evidence="8">Nostrin</fullName>
    </submittedName>
</protein>
<dbReference type="InterPro" id="IPR001452">
    <property type="entry name" value="SH3_domain"/>
</dbReference>
<evidence type="ECO:0000256" key="6">
    <source>
        <dbReference type="SAM" id="MobiDB-lite"/>
    </source>
</evidence>
<dbReference type="InterPro" id="IPR001060">
    <property type="entry name" value="FCH_dom"/>
</dbReference>
<evidence type="ECO:0000256" key="4">
    <source>
        <dbReference type="ARBA" id="ARBA00022553"/>
    </source>
</evidence>
<dbReference type="AlphaFoldDB" id="A0A4Z2D0J6"/>
<dbReference type="GO" id="GO:0043226">
    <property type="term" value="C:organelle"/>
    <property type="evidence" value="ECO:0007669"/>
    <property type="project" value="UniProtKB-ARBA"/>
</dbReference>
<dbReference type="Gene3D" id="1.20.1270.60">
    <property type="entry name" value="Arfaptin homology (AH) domain/BAR domain"/>
    <property type="match status" value="2"/>
</dbReference>
<organism evidence="8 9">
    <name type="scientific">Schistosoma japonicum</name>
    <name type="common">Blood fluke</name>
    <dbReference type="NCBI Taxonomy" id="6182"/>
    <lineage>
        <taxon>Eukaryota</taxon>
        <taxon>Metazoa</taxon>
        <taxon>Spiralia</taxon>
        <taxon>Lophotrochozoa</taxon>
        <taxon>Platyhelminthes</taxon>
        <taxon>Trematoda</taxon>
        <taxon>Digenea</taxon>
        <taxon>Strigeidida</taxon>
        <taxon>Schistosomatoidea</taxon>
        <taxon>Schistosomatidae</taxon>
        <taxon>Schistosoma</taxon>
    </lineage>
</organism>
<keyword evidence="9" id="KW-1185">Reference proteome</keyword>
<feature type="domain" description="SH3" evidence="7">
    <location>
        <begin position="809"/>
        <end position="866"/>
    </location>
</feature>
<dbReference type="SUPFAM" id="SSF103657">
    <property type="entry name" value="BAR/IMD domain-like"/>
    <property type="match status" value="1"/>
</dbReference>
<dbReference type="SMART" id="SM00055">
    <property type="entry name" value="FCH"/>
    <property type="match status" value="1"/>
</dbReference>
<evidence type="ECO:0000256" key="3">
    <source>
        <dbReference type="ARBA" id="ARBA00022490"/>
    </source>
</evidence>
<gene>
    <name evidence="8" type="ORF">EWB00_005861</name>
</gene>
<dbReference type="InterPro" id="IPR036028">
    <property type="entry name" value="SH3-like_dom_sf"/>
</dbReference>
<reference evidence="8 9" key="1">
    <citation type="submission" date="2019-03" db="EMBL/GenBank/DDBJ databases">
        <title>An improved genome assembly of the fluke Schistosoma japonicum.</title>
        <authorList>
            <person name="Hu W."/>
            <person name="Luo F."/>
            <person name="Yin M."/>
            <person name="Mo X."/>
            <person name="Sun C."/>
            <person name="Wu Q."/>
            <person name="Zhu B."/>
            <person name="Xiang M."/>
            <person name="Wang J."/>
            <person name="Wang Y."/>
            <person name="Zhang T."/>
            <person name="Xu B."/>
            <person name="Zheng H."/>
            <person name="Feng Z."/>
        </authorList>
    </citation>
    <scope>NUCLEOTIDE SEQUENCE [LARGE SCALE GENOMIC DNA]</scope>
    <source>
        <strain evidence="8">HuSjv2</strain>
        <tissue evidence="8">Worms</tissue>
    </source>
</reference>
<evidence type="ECO:0000256" key="5">
    <source>
        <dbReference type="PROSITE-ProRule" id="PRU00192"/>
    </source>
</evidence>
<dbReference type="SMART" id="SM00326">
    <property type="entry name" value="SH3"/>
    <property type="match status" value="1"/>
</dbReference>
<proteinExistence type="predicted"/>
<dbReference type="InterPro" id="IPR027267">
    <property type="entry name" value="AH/BAR_dom_sf"/>
</dbReference>